<feature type="transmembrane region" description="Helical" evidence="5">
    <location>
        <begin position="88"/>
        <end position="110"/>
    </location>
</feature>
<dbReference type="InterPro" id="IPR007267">
    <property type="entry name" value="GtrA_DPMS_TM"/>
</dbReference>
<keyword evidence="2 5" id="KW-0812">Transmembrane</keyword>
<organism evidence="7 9">
    <name type="scientific">Fructilactobacillus fructivorans</name>
    <dbReference type="NCBI Taxonomy" id="1614"/>
    <lineage>
        <taxon>Bacteria</taxon>
        <taxon>Bacillati</taxon>
        <taxon>Bacillota</taxon>
        <taxon>Bacilli</taxon>
        <taxon>Lactobacillales</taxon>
        <taxon>Lactobacillaceae</taxon>
        <taxon>Fructilactobacillus</taxon>
    </lineage>
</organism>
<keyword evidence="4 5" id="KW-0472">Membrane</keyword>
<evidence type="ECO:0000256" key="2">
    <source>
        <dbReference type="ARBA" id="ARBA00022692"/>
    </source>
</evidence>
<evidence type="ECO:0000256" key="1">
    <source>
        <dbReference type="ARBA" id="ARBA00004141"/>
    </source>
</evidence>
<dbReference type="KEGG" id="lfv:LF543_06005"/>
<proteinExistence type="predicted"/>
<feature type="transmembrane region" description="Helical" evidence="5">
    <location>
        <begin position="56"/>
        <end position="76"/>
    </location>
</feature>
<evidence type="ECO:0000313" key="7">
    <source>
        <dbReference type="EMBL" id="KID41097.1"/>
    </source>
</evidence>
<sequence>MNDTNDANTTNYLDIVKRLVFDEKIEYLFWGAMTTLVYFVSRFVSMKIFTSDFIPVLIAQVLSIAFAFVVNKYFVFNSGTQSKTIQAQIVNFVAGRLFVLVLDFLMTYVMIDKFPQFFVKILFLDHFNYSAWLFQLPIVHGLIGSPILLNSFICVVGTQVMAIVINYFVSKYFAFK</sequence>
<dbReference type="RefSeq" id="WP_010022913.1">
    <property type="nucleotide sequence ID" value="NZ_AZDS01000004.1"/>
</dbReference>
<dbReference type="Proteomes" id="UP000327194">
    <property type="component" value="Chromosome"/>
</dbReference>
<dbReference type="GO" id="GO:0016020">
    <property type="term" value="C:membrane"/>
    <property type="evidence" value="ECO:0007669"/>
    <property type="project" value="UniProtKB-SubCell"/>
</dbReference>
<dbReference type="EMBL" id="CP045562">
    <property type="protein sequence ID" value="QFX93113.1"/>
    <property type="molecule type" value="Genomic_DNA"/>
</dbReference>
<dbReference type="GeneID" id="74913904"/>
<protein>
    <submittedName>
        <fullName evidence="7">Conserved membrane protein, GtcA family</fullName>
    </submittedName>
    <submittedName>
        <fullName evidence="8">GtrA family protein</fullName>
    </submittedName>
</protein>
<evidence type="ECO:0000256" key="3">
    <source>
        <dbReference type="ARBA" id="ARBA00022989"/>
    </source>
</evidence>
<dbReference type="Pfam" id="PF04138">
    <property type="entry name" value="GtrA_DPMS_TM"/>
    <property type="match status" value="1"/>
</dbReference>
<evidence type="ECO:0000313" key="8">
    <source>
        <dbReference type="EMBL" id="QFX93113.1"/>
    </source>
</evidence>
<keyword evidence="3 5" id="KW-1133">Transmembrane helix</keyword>
<dbReference type="OrthoDB" id="361483at2"/>
<accession>A0A0C1PK43</accession>
<name>A0A0C1PK43_9LACO</name>
<evidence type="ECO:0000259" key="6">
    <source>
        <dbReference type="Pfam" id="PF04138"/>
    </source>
</evidence>
<evidence type="ECO:0000313" key="10">
    <source>
        <dbReference type="Proteomes" id="UP000327194"/>
    </source>
</evidence>
<dbReference type="PATRIC" id="fig|1614.10.peg.978"/>
<evidence type="ECO:0000256" key="4">
    <source>
        <dbReference type="ARBA" id="ARBA00023136"/>
    </source>
</evidence>
<comment type="subcellular location">
    <subcellularLocation>
        <location evidence="1">Membrane</location>
        <topology evidence="1">Multi-pass membrane protein</topology>
    </subcellularLocation>
</comment>
<gene>
    <name evidence="8" type="ORF">LF543_06005</name>
    <name evidence="7" type="ORF">LfDm3_1243</name>
</gene>
<feature type="domain" description="GtrA/DPMS transmembrane" evidence="6">
    <location>
        <begin position="27"/>
        <end position="175"/>
    </location>
</feature>
<dbReference type="STRING" id="1614.IV37_GL001199"/>
<reference evidence="7 9" key="1">
    <citation type="submission" date="2014-06" db="EMBL/GenBank/DDBJ databases">
        <title>Functional and comparative genomic analyses of the Drosophila gut microbiota identify candidate symbiosis factors.</title>
        <authorList>
            <person name="Newell P.D."/>
            <person name="Chaston J.M."/>
            <person name="Douglas A.E."/>
        </authorList>
    </citation>
    <scope>NUCLEOTIDE SEQUENCE [LARGE SCALE GENOMIC DNA]</scope>
    <source>
        <strain evidence="7 9">DmCS_002</strain>
    </source>
</reference>
<keyword evidence="9" id="KW-1185">Reference proteome</keyword>
<dbReference type="EMBL" id="JOJZ01000024">
    <property type="protein sequence ID" value="KID41097.1"/>
    <property type="molecule type" value="Genomic_DNA"/>
</dbReference>
<dbReference type="Proteomes" id="UP000031397">
    <property type="component" value="Unassembled WGS sequence"/>
</dbReference>
<evidence type="ECO:0000313" key="9">
    <source>
        <dbReference type="Proteomes" id="UP000031397"/>
    </source>
</evidence>
<feature type="transmembrane region" description="Helical" evidence="5">
    <location>
        <begin position="27"/>
        <end position="44"/>
    </location>
</feature>
<feature type="transmembrane region" description="Helical" evidence="5">
    <location>
        <begin position="147"/>
        <end position="169"/>
    </location>
</feature>
<dbReference type="GO" id="GO:0000271">
    <property type="term" value="P:polysaccharide biosynthetic process"/>
    <property type="evidence" value="ECO:0007669"/>
    <property type="project" value="InterPro"/>
</dbReference>
<evidence type="ECO:0000256" key="5">
    <source>
        <dbReference type="SAM" id="Phobius"/>
    </source>
</evidence>
<dbReference type="AlphaFoldDB" id="A0A0C1PK43"/>
<reference evidence="8 10" key="2">
    <citation type="submission" date="2019-10" db="EMBL/GenBank/DDBJ databases">
        <title>Genome sequencing of Lactobacillus fructivorans.</title>
        <authorList>
            <person name="Kim K."/>
        </authorList>
    </citation>
    <scope>NUCLEOTIDE SEQUENCE [LARGE SCALE GENOMIC DNA]</scope>
    <source>
        <strain evidence="8 10">LF543</strain>
    </source>
</reference>